<accession>A0ABN6XS16</accession>
<sequence>MATAIATRPQVVVLDEPTFGQDPGTWRELLLLLRDLLDEGIGLVAVTHDAAFAAGVGAVELAVGTRPLVGERP</sequence>
<dbReference type="EMBL" id="AP027731">
    <property type="protein sequence ID" value="BDZ46460.1"/>
    <property type="molecule type" value="Genomic_DNA"/>
</dbReference>
<reference evidence="2" key="1">
    <citation type="journal article" date="2019" name="Int. J. Syst. Evol. Microbiol.">
        <title>The Global Catalogue of Microorganisms (GCM) 10K type strain sequencing project: providing services to taxonomists for standard genome sequencing and annotation.</title>
        <authorList>
            <consortium name="The Broad Institute Genomics Platform"/>
            <consortium name="The Broad Institute Genome Sequencing Center for Infectious Disease"/>
            <person name="Wu L."/>
            <person name="Ma J."/>
        </authorList>
    </citation>
    <scope>NUCLEOTIDE SEQUENCE [LARGE SCALE GENOMIC DNA]</scope>
    <source>
        <strain evidence="2">NBRC 108725</strain>
    </source>
</reference>
<protein>
    <submittedName>
        <fullName evidence="1">Uncharacterized protein</fullName>
    </submittedName>
</protein>
<name>A0ABN6XS16_9MICO</name>
<organism evidence="1 2">
    <name type="scientific">Naasia aerilata</name>
    <dbReference type="NCBI Taxonomy" id="1162966"/>
    <lineage>
        <taxon>Bacteria</taxon>
        <taxon>Bacillati</taxon>
        <taxon>Actinomycetota</taxon>
        <taxon>Actinomycetes</taxon>
        <taxon>Micrococcales</taxon>
        <taxon>Microbacteriaceae</taxon>
        <taxon>Naasia</taxon>
    </lineage>
</organism>
<evidence type="ECO:0000313" key="1">
    <source>
        <dbReference type="EMBL" id="BDZ46460.1"/>
    </source>
</evidence>
<evidence type="ECO:0000313" key="2">
    <source>
        <dbReference type="Proteomes" id="UP001321498"/>
    </source>
</evidence>
<dbReference type="Gene3D" id="3.40.50.300">
    <property type="entry name" value="P-loop containing nucleotide triphosphate hydrolases"/>
    <property type="match status" value="1"/>
</dbReference>
<dbReference type="SUPFAM" id="SSF52540">
    <property type="entry name" value="P-loop containing nucleoside triphosphate hydrolases"/>
    <property type="match status" value="1"/>
</dbReference>
<gene>
    <name evidence="1" type="ORF">GCM10025866_23690</name>
</gene>
<dbReference type="InterPro" id="IPR027417">
    <property type="entry name" value="P-loop_NTPase"/>
</dbReference>
<proteinExistence type="predicted"/>
<dbReference type="Proteomes" id="UP001321498">
    <property type="component" value="Chromosome"/>
</dbReference>
<keyword evidence="2" id="KW-1185">Reference proteome</keyword>